<keyword evidence="4" id="KW-0067">ATP-binding</keyword>
<evidence type="ECO:0000256" key="1">
    <source>
        <dbReference type="ARBA" id="ARBA00022563"/>
    </source>
</evidence>
<dbReference type="GO" id="GO:0005524">
    <property type="term" value="F:ATP binding"/>
    <property type="evidence" value="ECO:0007669"/>
    <property type="project" value="UniProtKB-KW"/>
</dbReference>
<dbReference type="InterPro" id="IPR000559">
    <property type="entry name" value="Formate_THF_ligase"/>
</dbReference>
<organism evidence="5">
    <name type="scientific">marine sediment metagenome</name>
    <dbReference type="NCBI Taxonomy" id="412755"/>
    <lineage>
        <taxon>unclassified sequences</taxon>
        <taxon>metagenomes</taxon>
        <taxon>ecological metagenomes</taxon>
    </lineage>
</organism>
<evidence type="ECO:0000256" key="4">
    <source>
        <dbReference type="ARBA" id="ARBA00022840"/>
    </source>
</evidence>
<feature type="non-terminal residue" evidence="5">
    <location>
        <position position="1"/>
    </location>
</feature>
<dbReference type="Gene3D" id="3.40.50.300">
    <property type="entry name" value="P-loop containing nucleotide triphosphate hydrolases"/>
    <property type="match status" value="1"/>
</dbReference>
<dbReference type="Pfam" id="PF01268">
    <property type="entry name" value="FTHFS"/>
    <property type="match status" value="1"/>
</dbReference>
<dbReference type="AlphaFoldDB" id="X1S0U0"/>
<protein>
    <submittedName>
        <fullName evidence="5">Uncharacterized protein</fullName>
    </submittedName>
</protein>
<evidence type="ECO:0000313" key="5">
    <source>
        <dbReference type="EMBL" id="GAI69055.1"/>
    </source>
</evidence>
<dbReference type="GO" id="GO:0004329">
    <property type="term" value="F:formate-tetrahydrofolate ligase activity"/>
    <property type="evidence" value="ECO:0007669"/>
    <property type="project" value="InterPro"/>
</dbReference>
<dbReference type="GO" id="GO:0006730">
    <property type="term" value="P:one-carbon metabolic process"/>
    <property type="evidence" value="ECO:0007669"/>
    <property type="project" value="UniProtKB-KW"/>
</dbReference>
<keyword evidence="2" id="KW-0436">Ligase</keyword>
<gene>
    <name evidence="5" type="ORF">S06H3_66576</name>
</gene>
<name>X1S0U0_9ZZZZ</name>
<dbReference type="InterPro" id="IPR027417">
    <property type="entry name" value="P-loop_NTPase"/>
</dbReference>
<reference evidence="5" key="1">
    <citation type="journal article" date="2014" name="Front. Microbiol.">
        <title>High frequency of phylogenetically diverse reductive dehalogenase-homologous genes in deep subseafloor sedimentary metagenomes.</title>
        <authorList>
            <person name="Kawai M."/>
            <person name="Futagami T."/>
            <person name="Toyoda A."/>
            <person name="Takaki Y."/>
            <person name="Nishi S."/>
            <person name="Hori S."/>
            <person name="Arai W."/>
            <person name="Tsubouchi T."/>
            <person name="Morono Y."/>
            <person name="Uchiyama I."/>
            <person name="Ito T."/>
            <person name="Fujiyama A."/>
            <person name="Inagaki F."/>
            <person name="Takami H."/>
        </authorList>
    </citation>
    <scope>NUCLEOTIDE SEQUENCE</scope>
    <source>
        <strain evidence="5">Expedition CK06-06</strain>
    </source>
</reference>
<feature type="non-terminal residue" evidence="5">
    <location>
        <position position="55"/>
    </location>
</feature>
<keyword evidence="3" id="KW-0547">Nucleotide-binding</keyword>
<dbReference type="SUPFAM" id="SSF52540">
    <property type="entry name" value="P-loop containing nucleoside triphosphate hydrolases"/>
    <property type="match status" value="1"/>
</dbReference>
<dbReference type="EMBL" id="BARV01045456">
    <property type="protein sequence ID" value="GAI69055.1"/>
    <property type="molecule type" value="Genomic_DNA"/>
</dbReference>
<evidence type="ECO:0000256" key="3">
    <source>
        <dbReference type="ARBA" id="ARBA00022741"/>
    </source>
</evidence>
<comment type="caution">
    <text evidence="5">The sequence shown here is derived from an EMBL/GenBank/DDBJ whole genome shotgun (WGS) entry which is preliminary data.</text>
</comment>
<accession>X1S0U0</accession>
<sequence length="55" mass="6058">AGARCAMSTHWADGGDGALELADAVKEACEEENEFNYLYPLEMKLIDRVNKIAKV</sequence>
<keyword evidence="1" id="KW-0554">One-carbon metabolism</keyword>
<proteinExistence type="predicted"/>
<evidence type="ECO:0000256" key="2">
    <source>
        <dbReference type="ARBA" id="ARBA00022598"/>
    </source>
</evidence>